<evidence type="ECO:0000256" key="4">
    <source>
        <dbReference type="ARBA" id="ARBA00022729"/>
    </source>
</evidence>
<dbReference type="InterPro" id="IPR015168">
    <property type="entry name" value="SsuA/THI5"/>
</dbReference>
<protein>
    <recommendedName>
        <fullName evidence="6">Putative aliphatic sulfonates-binding protein</fullName>
    </recommendedName>
</protein>
<evidence type="ECO:0000256" key="1">
    <source>
        <dbReference type="ARBA" id="ARBA00004418"/>
    </source>
</evidence>
<keyword evidence="4 7" id="KW-0732">Signal</keyword>
<dbReference type="NCBIfam" id="NF008588">
    <property type="entry name" value="PRK11553.1"/>
    <property type="match status" value="1"/>
</dbReference>
<dbReference type="Proteomes" id="UP000461670">
    <property type="component" value="Unassembled WGS sequence"/>
</dbReference>
<dbReference type="PANTHER" id="PTHR30024">
    <property type="entry name" value="ALIPHATIC SULFONATES-BINDING PROTEIN-RELATED"/>
    <property type="match status" value="1"/>
</dbReference>
<dbReference type="Gene3D" id="3.40.190.10">
    <property type="entry name" value="Periplasmic binding protein-like II"/>
    <property type="match status" value="2"/>
</dbReference>
<dbReference type="InterPro" id="IPR010067">
    <property type="entry name" value="ABC_SsuA_sub-bd"/>
</dbReference>
<comment type="function">
    <text evidence="5">Part of a binding-protein-dependent transport system for aliphatic sulfonates. Putative binding protein.</text>
</comment>
<evidence type="ECO:0000256" key="3">
    <source>
        <dbReference type="ARBA" id="ARBA00022448"/>
    </source>
</evidence>
<dbReference type="InterPro" id="IPR001638">
    <property type="entry name" value="Solute-binding_3/MltF_N"/>
</dbReference>
<evidence type="ECO:0000256" key="6">
    <source>
        <dbReference type="ARBA" id="ARBA00070228"/>
    </source>
</evidence>
<keyword evidence="3" id="KW-0813">Transport</keyword>
<dbReference type="NCBIfam" id="TIGR01728">
    <property type="entry name" value="SsuA_fam"/>
    <property type="match status" value="1"/>
</dbReference>
<gene>
    <name evidence="9" type="primary">ssuA_4</name>
    <name evidence="9" type="ORF">GAK30_00816</name>
</gene>
<name>A0A7V8JRL1_9BURK</name>
<dbReference type="FunFam" id="3.40.190.10:FF:000050">
    <property type="entry name" value="Sulfonate ABC transporter substrate-binding protein"/>
    <property type="match status" value="1"/>
</dbReference>
<dbReference type="EMBL" id="WNDQ01000008">
    <property type="protein sequence ID" value="KAF1022877.1"/>
    <property type="molecule type" value="Genomic_DNA"/>
</dbReference>
<evidence type="ECO:0000256" key="2">
    <source>
        <dbReference type="ARBA" id="ARBA00010742"/>
    </source>
</evidence>
<accession>A0A7V8JRL1</accession>
<dbReference type="PANTHER" id="PTHR30024:SF42">
    <property type="entry name" value="ALIPHATIC SULFONATES-BINDING PROTEIN-RELATED"/>
    <property type="match status" value="1"/>
</dbReference>
<reference evidence="10" key="1">
    <citation type="journal article" date="2020" name="MBio">
        <title>Horizontal gene transfer to a defensive symbiont with a reduced genome amongst a multipartite beetle microbiome.</title>
        <authorList>
            <person name="Waterworth S.C."/>
            <person name="Florez L.V."/>
            <person name="Rees E.R."/>
            <person name="Hertweck C."/>
            <person name="Kaltenpoth M."/>
            <person name="Kwan J.C."/>
        </authorList>
    </citation>
    <scope>NUCLEOTIDE SEQUENCE [LARGE SCALE GENOMIC DNA]</scope>
</reference>
<dbReference type="AlphaFoldDB" id="A0A7V8JRL1"/>
<evidence type="ECO:0000256" key="5">
    <source>
        <dbReference type="ARBA" id="ARBA00055538"/>
    </source>
</evidence>
<organism evidence="9 10">
    <name type="scientific">Paracidovorax wautersii</name>
    <dbReference type="NCBI Taxonomy" id="1177982"/>
    <lineage>
        <taxon>Bacteria</taxon>
        <taxon>Pseudomonadati</taxon>
        <taxon>Pseudomonadota</taxon>
        <taxon>Betaproteobacteria</taxon>
        <taxon>Burkholderiales</taxon>
        <taxon>Comamonadaceae</taxon>
        <taxon>Paracidovorax</taxon>
    </lineage>
</organism>
<evidence type="ECO:0000259" key="8">
    <source>
        <dbReference type="SMART" id="SM00062"/>
    </source>
</evidence>
<comment type="caution">
    <text evidence="9">The sequence shown here is derived from an EMBL/GenBank/DDBJ whole genome shotgun (WGS) entry which is preliminary data.</text>
</comment>
<evidence type="ECO:0000313" key="10">
    <source>
        <dbReference type="Proteomes" id="UP000461670"/>
    </source>
</evidence>
<feature type="chain" id="PRO_5030567751" description="Putative aliphatic sulfonates-binding protein" evidence="7">
    <location>
        <begin position="37"/>
        <end position="325"/>
    </location>
</feature>
<comment type="subcellular location">
    <subcellularLocation>
        <location evidence="1">Periplasm</location>
    </subcellularLocation>
</comment>
<dbReference type="GO" id="GO:0042626">
    <property type="term" value="F:ATPase-coupled transmembrane transporter activity"/>
    <property type="evidence" value="ECO:0007669"/>
    <property type="project" value="InterPro"/>
</dbReference>
<sequence>MNHSRHLQPARAGRRAVLRTAGALALAVPLGTTAWAQSAAGTMRVGFQKGGGLLNVLKAQGRLEKLLGGSGWKVSWHEFPAGPQLLEALNGGSVDLGWTGAPPPIFAQAAGIELVYAAAEPPAPHIEAIVVRPDSPVRTVADLRGKRVAFQKGSSANFLLVAALEKAGVKFSEIQPVHLPPADGRAAFESGRVDVWSVWDPYLAAVQDALKTRTLSDYEGLLQPSTFYQASRRFAENHPQVLEELARTGEWANGHRRELAELLAPTVGLPVPVVEAWQARNPYGAQPITPQIVAVQQQVADTFHAQNLIPRRIEVARYVWDWKRG</sequence>
<evidence type="ECO:0000256" key="7">
    <source>
        <dbReference type="SAM" id="SignalP"/>
    </source>
</evidence>
<dbReference type="GO" id="GO:0016020">
    <property type="term" value="C:membrane"/>
    <property type="evidence" value="ECO:0007669"/>
    <property type="project" value="InterPro"/>
</dbReference>
<feature type="signal peptide" evidence="7">
    <location>
        <begin position="1"/>
        <end position="36"/>
    </location>
</feature>
<proteinExistence type="inferred from homology"/>
<dbReference type="InterPro" id="IPR006311">
    <property type="entry name" value="TAT_signal"/>
</dbReference>
<evidence type="ECO:0000313" key="9">
    <source>
        <dbReference type="EMBL" id="KAF1022877.1"/>
    </source>
</evidence>
<comment type="similarity">
    <text evidence="2">Belongs to the bacterial solute-binding protein SsuA/TauA family.</text>
</comment>
<feature type="domain" description="Solute-binding protein family 3/N-terminal" evidence="8">
    <location>
        <begin position="42"/>
        <end position="265"/>
    </location>
</feature>
<dbReference type="Pfam" id="PF09084">
    <property type="entry name" value="NMT1"/>
    <property type="match status" value="1"/>
</dbReference>
<dbReference type="SUPFAM" id="SSF53850">
    <property type="entry name" value="Periplasmic binding protein-like II"/>
    <property type="match status" value="1"/>
</dbReference>
<dbReference type="GO" id="GO:0042597">
    <property type="term" value="C:periplasmic space"/>
    <property type="evidence" value="ECO:0007669"/>
    <property type="project" value="UniProtKB-SubCell"/>
</dbReference>
<dbReference type="SMART" id="SM00062">
    <property type="entry name" value="PBPb"/>
    <property type="match status" value="1"/>
</dbReference>
<dbReference type="PROSITE" id="PS51318">
    <property type="entry name" value="TAT"/>
    <property type="match status" value="1"/>
</dbReference>